<gene>
    <name evidence="6" type="ORF">KI387_029593</name>
</gene>
<accession>A0AA38FED1</accession>
<dbReference type="GO" id="GO:0000976">
    <property type="term" value="F:transcription cis-regulatory region binding"/>
    <property type="evidence" value="ECO:0007669"/>
    <property type="project" value="TreeGrafter"/>
</dbReference>
<dbReference type="EMBL" id="JAHRHJ020000010">
    <property type="protein sequence ID" value="KAH9297911.1"/>
    <property type="molecule type" value="Genomic_DNA"/>
</dbReference>
<dbReference type="PANTHER" id="PTHR11514">
    <property type="entry name" value="MYC"/>
    <property type="match status" value="1"/>
</dbReference>
<dbReference type="Proteomes" id="UP000824469">
    <property type="component" value="Unassembled WGS sequence"/>
</dbReference>
<evidence type="ECO:0000313" key="6">
    <source>
        <dbReference type="EMBL" id="KAH9297911.1"/>
    </source>
</evidence>
<keyword evidence="7" id="KW-1185">Reference proteome</keyword>
<dbReference type="GO" id="GO:0003700">
    <property type="term" value="F:DNA-binding transcription factor activity"/>
    <property type="evidence" value="ECO:0007669"/>
    <property type="project" value="InterPro"/>
</dbReference>
<dbReference type="GO" id="GO:0046983">
    <property type="term" value="F:protein dimerization activity"/>
    <property type="evidence" value="ECO:0007669"/>
    <property type="project" value="InterPro"/>
</dbReference>
<evidence type="ECO:0000313" key="7">
    <source>
        <dbReference type="Proteomes" id="UP000824469"/>
    </source>
</evidence>
<protein>
    <recommendedName>
        <fullName evidence="5">BHLH domain-containing protein</fullName>
    </recommendedName>
</protein>
<evidence type="ECO:0000256" key="2">
    <source>
        <dbReference type="ARBA" id="ARBA00023163"/>
    </source>
</evidence>
<dbReference type="InterPro" id="IPR025610">
    <property type="entry name" value="MYC/MYB_N"/>
</dbReference>
<comment type="caution">
    <text evidence="6">The sequence shown here is derived from an EMBL/GenBank/DDBJ whole genome shotgun (WGS) entry which is preliminary data.</text>
</comment>
<keyword evidence="4" id="KW-0175">Coiled coil</keyword>
<keyword evidence="3" id="KW-0539">Nucleus</keyword>
<feature type="non-terminal residue" evidence="6">
    <location>
        <position position="318"/>
    </location>
</feature>
<dbReference type="Gene3D" id="4.10.280.10">
    <property type="entry name" value="Helix-loop-helix DNA-binding domain"/>
    <property type="match status" value="1"/>
</dbReference>
<keyword evidence="1" id="KW-0805">Transcription regulation</keyword>
<organism evidence="6 7">
    <name type="scientific">Taxus chinensis</name>
    <name type="common">Chinese yew</name>
    <name type="synonym">Taxus wallichiana var. chinensis</name>
    <dbReference type="NCBI Taxonomy" id="29808"/>
    <lineage>
        <taxon>Eukaryota</taxon>
        <taxon>Viridiplantae</taxon>
        <taxon>Streptophyta</taxon>
        <taxon>Embryophyta</taxon>
        <taxon>Tracheophyta</taxon>
        <taxon>Spermatophyta</taxon>
        <taxon>Pinopsida</taxon>
        <taxon>Pinidae</taxon>
        <taxon>Conifers II</taxon>
        <taxon>Cupressales</taxon>
        <taxon>Taxaceae</taxon>
        <taxon>Taxus</taxon>
    </lineage>
</organism>
<evidence type="ECO:0000256" key="3">
    <source>
        <dbReference type="ARBA" id="ARBA00023242"/>
    </source>
</evidence>
<proteinExistence type="predicted"/>
<dbReference type="InterPro" id="IPR045084">
    <property type="entry name" value="AIB/MYC-like"/>
</dbReference>
<dbReference type="PANTHER" id="PTHR11514:SF43">
    <property type="entry name" value="TRANSCRIPTION FACTOR MYC2"/>
    <property type="match status" value="1"/>
</dbReference>
<feature type="domain" description="BHLH" evidence="5">
    <location>
        <begin position="231"/>
        <end position="280"/>
    </location>
</feature>
<name>A0AA38FED1_TAXCH</name>
<dbReference type="GO" id="GO:0005634">
    <property type="term" value="C:nucleus"/>
    <property type="evidence" value="ECO:0007669"/>
    <property type="project" value="TreeGrafter"/>
</dbReference>
<dbReference type="Pfam" id="PF14215">
    <property type="entry name" value="bHLH-MYC_N"/>
    <property type="match status" value="1"/>
</dbReference>
<reference evidence="6 7" key="1">
    <citation type="journal article" date="2021" name="Nat. Plants">
        <title>The Taxus genome provides insights into paclitaxel biosynthesis.</title>
        <authorList>
            <person name="Xiong X."/>
            <person name="Gou J."/>
            <person name="Liao Q."/>
            <person name="Li Y."/>
            <person name="Zhou Q."/>
            <person name="Bi G."/>
            <person name="Li C."/>
            <person name="Du R."/>
            <person name="Wang X."/>
            <person name="Sun T."/>
            <person name="Guo L."/>
            <person name="Liang H."/>
            <person name="Lu P."/>
            <person name="Wu Y."/>
            <person name="Zhang Z."/>
            <person name="Ro D.K."/>
            <person name="Shang Y."/>
            <person name="Huang S."/>
            <person name="Yan J."/>
        </authorList>
    </citation>
    <scope>NUCLEOTIDE SEQUENCE [LARGE SCALE GENOMIC DNA]</scope>
    <source>
        <strain evidence="6">Ta-2019</strain>
    </source>
</reference>
<evidence type="ECO:0000259" key="5">
    <source>
        <dbReference type="PROSITE" id="PS50888"/>
    </source>
</evidence>
<sequence>DLYSFKKSVYGVICNAIVFMARQNIWKSDNLESNSLVQAFMASSSSSSSAPNLRMDPNLTPEILQQRLQILVETASIVWTYAIFWQVSCDVNGTHQLCWGDGYYKGPKNAEEDEQLRMRSRMIITPADQELRKKVLRDLHSTISGADETNQQDEDVTDAEWLYLVSMMQTFLLGFRVARFAFSRGAHACFRSSIELELSDVEPSASIKESESVIVEKKPRKCGRKPANGREGLLNYVEAECQRREKLNQKFYELRAVVPNVSKIDEASLLADDVSYINDLSSRQQILELERDELRTQIGAAKKELLVLPSKFGNKEPS</sequence>
<evidence type="ECO:0000256" key="4">
    <source>
        <dbReference type="SAM" id="Coils"/>
    </source>
</evidence>
<dbReference type="InterPro" id="IPR011598">
    <property type="entry name" value="bHLH_dom"/>
</dbReference>
<dbReference type="SMART" id="SM00353">
    <property type="entry name" value="HLH"/>
    <property type="match status" value="1"/>
</dbReference>
<feature type="coiled-coil region" evidence="4">
    <location>
        <begin position="277"/>
        <end position="304"/>
    </location>
</feature>
<dbReference type="SUPFAM" id="SSF47459">
    <property type="entry name" value="HLH, helix-loop-helix DNA-binding domain"/>
    <property type="match status" value="1"/>
</dbReference>
<dbReference type="AlphaFoldDB" id="A0AA38FED1"/>
<dbReference type="InterPro" id="IPR036638">
    <property type="entry name" value="HLH_DNA-bd_sf"/>
</dbReference>
<feature type="non-terminal residue" evidence="6">
    <location>
        <position position="1"/>
    </location>
</feature>
<dbReference type="PROSITE" id="PS50888">
    <property type="entry name" value="BHLH"/>
    <property type="match status" value="1"/>
</dbReference>
<dbReference type="Pfam" id="PF00010">
    <property type="entry name" value="HLH"/>
    <property type="match status" value="1"/>
</dbReference>
<keyword evidence="2" id="KW-0804">Transcription</keyword>
<evidence type="ECO:0000256" key="1">
    <source>
        <dbReference type="ARBA" id="ARBA00023015"/>
    </source>
</evidence>